<evidence type="ECO:0000313" key="1">
    <source>
        <dbReference type="EMBL" id="RQT20555.1"/>
    </source>
</evidence>
<comment type="caution">
    <text evidence="1">The sequence shown here is derived from an EMBL/GenBank/DDBJ whole genome shotgun (WGS) entry which is preliminary data.</text>
</comment>
<sequence length="62" mass="6992">MEIVFVGETHDRLRMGSRGVARPETQHSTGTRRPHLKISLVRHGTSPVARLVVPIAACFRRF</sequence>
<organism evidence="1 2">
    <name type="scientific">Burkholderia contaminans</name>
    <dbReference type="NCBI Taxonomy" id="488447"/>
    <lineage>
        <taxon>Bacteria</taxon>
        <taxon>Pseudomonadati</taxon>
        <taxon>Pseudomonadota</taxon>
        <taxon>Betaproteobacteria</taxon>
        <taxon>Burkholderiales</taxon>
        <taxon>Burkholderiaceae</taxon>
        <taxon>Burkholderia</taxon>
        <taxon>Burkholderia cepacia complex</taxon>
    </lineage>
</organism>
<reference evidence="1 2" key="1">
    <citation type="submission" date="2018-08" db="EMBL/GenBank/DDBJ databases">
        <title>Comparative analysis of Burkholderia isolates from Puerto Rico.</title>
        <authorList>
            <person name="Hall C."/>
            <person name="Sahl J."/>
            <person name="Wagner D."/>
        </authorList>
    </citation>
    <scope>NUCLEOTIDE SEQUENCE [LARGE SCALE GENOMIC DNA]</scope>
    <source>
        <strain evidence="1 2">Bp9025</strain>
    </source>
</reference>
<dbReference type="AlphaFoldDB" id="A0A3N8QA45"/>
<accession>A0A3N8QA45</accession>
<name>A0A3N8QA45_9BURK</name>
<proteinExistence type="predicted"/>
<dbReference type="EMBL" id="QTQV01000002">
    <property type="protein sequence ID" value="RQT20555.1"/>
    <property type="molecule type" value="Genomic_DNA"/>
</dbReference>
<dbReference type="Proteomes" id="UP000277921">
    <property type="component" value="Unassembled WGS sequence"/>
</dbReference>
<gene>
    <name evidence="1" type="ORF">DF051_03285</name>
</gene>
<evidence type="ECO:0000313" key="2">
    <source>
        <dbReference type="Proteomes" id="UP000277921"/>
    </source>
</evidence>
<protein>
    <submittedName>
        <fullName evidence="1">Uncharacterized protein</fullName>
    </submittedName>
</protein>